<feature type="chain" id="PRO_5021824813" description="Fibronectin type-III domain-containing protein" evidence="5">
    <location>
        <begin position="40"/>
        <end position="1559"/>
    </location>
</feature>
<feature type="compositionally biased region" description="Polar residues" evidence="4">
    <location>
        <begin position="933"/>
        <end position="950"/>
    </location>
</feature>
<evidence type="ECO:0000256" key="2">
    <source>
        <dbReference type="ARBA" id="ARBA00023295"/>
    </source>
</evidence>
<dbReference type="PANTHER" id="PTHR48267:SF1">
    <property type="entry name" value="BILIRUBIN OXIDASE"/>
    <property type="match status" value="1"/>
</dbReference>
<dbReference type="SMART" id="SM00060">
    <property type="entry name" value="FN3"/>
    <property type="match status" value="3"/>
</dbReference>
<dbReference type="SUPFAM" id="SSF49265">
    <property type="entry name" value="Fibronectin type III"/>
    <property type="match status" value="2"/>
</dbReference>
<dbReference type="GO" id="GO:0016798">
    <property type="term" value="F:hydrolase activity, acting on glycosyl bonds"/>
    <property type="evidence" value="ECO:0007669"/>
    <property type="project" value="UniProtKB-KW"/>
</dbReference>
<accession>A0A512D5N6</accession>
<comment type="caution">
    <text evidence="7">The sequence shown here is derived from an EMBL/GenBank/DDBJ whole genome shotgun (WGS) entry which is preliminary data.</text>
</comment>
<evidence type="ECO:0000256" key="5">
    <source>
        <dbReference type="SAM" id="SignalP"/>
    </source>
</evidence>
<dbReference type="SUPFAM" id="SSF49503">
    <property type="entry name" value="Cupredoxins"/>
    <property type="match status" value="3"/>
</dbReference>
<evidence type="ECO:0000313" key="8">
    <source>
        <dbReference type="Proteomes" id="UP000321534"/>
    </source>
</evidence>
<gene>
    <name evidence="7" type="ORF">TAE01_35470</name>
</gene>
<evidence type="ECO:0000256" key="4">
    <source>
        <dbReference type="SAM" id="MobiDB-lite"/>
    </source>
</evidence>
<feature type="signal peptide" evidence="5">
    <location>
        <begin position="1"/>
        <end position="39"/>
    </location>
</feature>
<dbReference type="InterPro" id="IPR013783">
    <property type="entry name" value="Ig-like_fold"/>
</dbReference>
<reference evidence="7 8" key="1">
    <citation type="submission" date="2019-07" db="EMBL/GenBank/DDBJ databases">
        <title>Whole genome shotgun sequence of Terrabacter aerolatus NBRC 106305.</title>
        <authorList>
            <person name="Hosoyama A."/>
            <person name="Uohara A."/>
            <person name="Ohji S."/>
            <person name="Ichikawa N."/>
        </authorList>
    </citation>
    <scope>NUCLEOTIDE SEQUENCE [LARGE SCALE GENOMIC DNA]</scope>
    <source>
        <strain evidence="7 8">NBRC 106305</strain>
    </source>
</reference>
<feature type="region of interest" description="Disordered" evidence="4">
    <location>
        <begin position="921"/>
        <end position="950"/>
    </location>
</feature>
<name>A0A512D5N6_9MICO</name>
<evidence type="ECO:0000313" key="7">
    <source>
        <dbReference type="EMBL" id="GEO31737.1"/>
    </source>
</evidence>
<dbReference type="EMBL" id="BJYX01000026">
    <property type="protein sequence ID" value="GEO31737.1"/>
    <property type="molecule type" value="Genomic_DNA"/>
</dbReference>
<keyword evidence="3" id="KW-0119">Carbohydrate metabolism</keyword>
<dbReference type="Pfam" id="PF00041">
    <property type="entry name" value="fn3"/>
    <property type="match status" value="1"/>
</dbReference>
<dbReference type="PROSITE" id="PS50853">
    <property type="entry name" value="FN3"/>
    <property type="match status" value="2"/>
</dbReference>
<dbReference type="CDD" id="cd00063">
    <property type="entry name" value="FN3"/>
    <property type="match status" value="1"/>
</dbReference>
<organism evidence="7 8">
    <name type="scientific">Terrabacter aerolatus</name>
    <dbReference type="NCBI Taxonomy" id="422442"/>
    <lineage>
        <taxon>Bacteria</taxon>
        <taxon>Bacillati</taxon>
        <taxon>Actinomycetota</taxon>
        <taxon>Actinomycetes</taxon>
        <taxon>Micrococcales</taxon>
        <taxon>Intrasporangiaceae</taxon>
        <taxon>Terrabacter</taxon>
    </lineage>
</organism>
<dbReference type="PANTHER" id="PTHR48267">
    <property type="entry name" value="CUPREDOXIN SUPERFAMILY PROTEIN"/>
    <property type="match status" value="1"/>
</dbReference>
<proteinExistence type="inferred from homology"/>
<keyword evidence="8" id="KW-1185">Reference proteome</keyword>
<dbReference type="InterPro" id="IPR003961">
    <property type="entry name" value="FN3_dom"/>
</dbReference>
<keyword evidence="2" id="KW-0326">Glycosidase</keyword>
<keyword evidence="5" id="KW-0732">Signal</keyword>
<protein>
    <recommendedName>
        <fullName evidence="6">Fibronectin type-III domain-containing protein</fullName>
    </recommendedName>
</protein>
<evidence type="ECO:0000256" key="3">
    <source>
        <dbReference type="ARBA" id="ARBA00023326"/>
    </source>
</evidence>
<dbReference type="RefSeq" id="WP_186815270.1">
    <property type="nucleotide sequence ID" value="NZ_BAAARO010000001.1"/>
</dbReference>
<dbReference type="Proteomes" id="UP000321534">
    <property type="component" value="Unassembled WGS sequence"/>
</dbReference>
<keyword evidence="2" id="KW-0378">Hydrolase</keyword>
<dbReference type="GO" id="GO:0000272">
    <property type="term" value="P:polysaccharide catabolic process"/>
    <property type="evidence" value="ECO:0007669"/>
    <property type="project" value="UniProtKB-KW"/>
</dbReference>
<keyword evidence="3" id="KW-0624">Polysaccharide degradation</keyword>
<dbReference type="InterPro" id="IPR008972">
    <property type="entry name" value="Cupredoxin"/>
</dbReference>
<evidence type="ECO:0000256" key="1">
    <source>
        <dbReference type="ARBA" id="ARBA00010609"/>
    </source>
</evidence>
<feature type="domain" description="Fibronectin type-III" evidence="6">
    <location>
        <begin position="1259"/>
        <end position="1355"/>
    </location>
</feature>
<dbReference type="InterPro" id="IPR036116">
    <property type="entry name" value="FN3_sf"/>
</dbReference>
<dbReference type="Gene3D" id="2.60.40.420">
    <property type="entry name" value="Cupredoxins - blue copper proteins"/>
    <property type="match status" value="3"/>
</dbReference>
<feature type="domain" description="Fibronectin type-III" evidence="6">
    <location>
        <begin position="1463"/>
        <end position="1559"/>
    </location>
</feature>
<comment type="similarity">
    <text evidence="1">Belongs to the multicopper oxidase family.</text>
</comment>
<feature type="region of interest" description="Disordered" evidence="4">
    <location>
        <begin position="538"/>
        <end position="557"/>
    </location>
</feature>
<feature type="region of interest" description="Disordered" evidence="4">
    <location>
        <begin position="704"/>
        <end position="726"/>
    </location>
</feature>
<dbReference type="InterPro" id="IPR045087">
    <property type="entry name" value="Cu-oxidase_fam"/>
</dbReference>
<dbReference type="CDD" id="cd13844">
    <property type="entry name" value="CuRO_1_BOD_CotA_like"/>
    <property type="match status" value="1"/>
</dbReference>
<evidence type="ECO:0000259" key="6">
    <source>
        <dbReference type="PROSITE" id="PS50853"/>
    </source>
</evidence>
<dbReference type="Gene3D" id="2.60.40.10">
    <property type="entry name" value="Immunoglobulins"/>
    <property type="match status" value="3"/>
</dbReference>
<sequence length="1559" mass="161310">MHGKFRSLTLSGGLLAVAAATTLSSSPASLALTAAPVLAASTAPHRGTSSSGHGGTVTAADYAKRAVTGNTRKHAAHGQASALQVQAAAAKGTKRAAAVAGLAPAAAQSTATAAAAPATAAAAAAAAPALDPGGKPDYFGNTPNYADSPLPTGGASVAVTDPTGTGATASAVVENGVVTGVTVADGGSGYGPNPTITFDGGGSGATAHATVVGGVTGVSVTHGGTGYDPANPPTVTFSAPATGTDLATGTVMIDSTGAVSGISIDHAGSGYDASHPVTVAFGSTTSGSGAAATASVSGTIDSITVDGGGAGYFLDGSGIRKFVDSLPGVGSANANDLGQYISVAHPDTKTFPGSDYYEIGLVEVQKQLHKDLPPTTLRLYVQLNKGTDAGGVNDVAPDAPQYMGPMIEATAGHPVRVKFVNMLPQSQGASCDRTTLPQQNGTINGTAINTTAGCGDLFLPVDTNVMGAGMGPLGMNTNGKPMDYAQNRATIHLHGGKTPWISDGTPHQWITPTGENTAYPKGVSVSYVPDMWFDQNGNASAKQDATHTSNNPGDGSETFYYTNQQSARMMFFHDHSYGITRLNVYAGEEAPYIIHDAAEKAFESATADIQDGADTIPLVLQDKTFVPNDSQLAAEDPTWQKSKWGGKGNLWMPHVYMTNQNPTNDNGANAMGRWDYGPWFWPPFTGLKNDPVANPLSDPSCDPASNACENAQNPGFDRPNADGTDGNVSQTMESFFDTMLVNGTPYPTQKVGQKVYRLRILNGSNDRHLSLSLFYAKSNADMWKKDPTTGRLVLNDANAGEVPMMDASPTALKDPANGCTAAQQATWPHDGRDGGVPACNAAGPDMLQIGNDGGFLPTPATISAQPLDYEYNRRNIIVLDVLHHGLMLAPAERADVLVDFSKVPDGAKLVLYNDAPAADPAIDPRNDYYTGDPDQTTSGGAPTTQPGYGPNTRTVLQFQVDSTLGKSGGTTTEAVAAALKTAYQADQPAPIVPQLAYNGLSLPQGYDWSLDPSGNGVTTPTAVGTSTVSTTSNNYTNLADTTKTFTPVGGTSAVTMGMQPKAIVEEFDPTWGRMNATLGAEMPNTNANVQTTVPFGYAEPATEVLDPHQVGAQIGTLGDGTQIWKITHNGVDSHPVHFHLFDVQLVNRVGWDGAKYAPEPGEVGWKDTVLMHPLEDTIVALRPQIPVLPFKLPDSIRPIDPSMPIGSPISTFDPLTGQALTVPNSVKDYGWEYVWHCHMLSHEEMDFMRPMVVNAAPPVPTGLTSSPGGVQATTVGLAWTQPGSGNPVVSNWTLQRATNSTFTVGVKAMNVPAGGPAYVDTSLTKLTTYYYRLRSESKSGYSSWSSTFTVRTAAVDAPTGLTATFASTPGRGIVTLKWTNAAAYTAVTVQRATNAAFVGNLNSTRLTAPRGGVLPTTFADSNVSPGGTYYYRISGQVGAVSSPNSAPVGITASANAPTPPMAAPVAPGVKAGVPTRTSLPVTLTPGIPVTVPTDGYLVQVSRTTSFIGAGSRSVSASSGATSYTAANLRPATTYYVRAAAVNLAGNSTWSTVVRVRTAP</sequence>